<dbReference type="EMBL" id="JTJJ01000079">
    <property type="protein sequence ID" value="KHJ66501.1"/>
    <property type="molecule type" value="Genomic_DNA"/>
</dbReference>
<dbReference type="InterPro" id="IPR025543">
    <property type="entry name" value="Dodecin-like"/>
</dbReference>
<dbReference type="Proteomes" id="UP000030853">
    <property type="component" value="Unassembled WGS sequence"/>
</dbReference>
<organism evidence="5 6">
    <name type="scientific">Pantoea rodasii</name>
    <dbReference type="NCBI Taxonomy" id="1076549"/>
    <lineage>
        <taxon>Bacteria</taxon>
        <taxon>Pseudomonadati</taxon>
        <taxon>Pseudomonadota</taxon>
        <taxon>Gammaproteobacteria</taxon>
        <taxon>Enterobacterales</taxon>
        <taxon>Erwiniaceae</taxon>
        <taxon>Pantoea</taxon>
    </lineage>
</organism>
<dbReference type="Pfam" id="PF07338">
    <property type="entry name" value="YdgH_BhsA-like"/>
    <property type="match status" value="1"/>
</dbReference>
<dbReference type="SUPFAM" id="SSF159871">
    <property type="entry name" value="YdgH-like"/>
    <property type="match status" value="1"/>
</dbReference>
<evidence type="ECO:0000313" key="6">
    <source>
        <dbReference type="Proteomes" id="UP000030853"/>
    </source>
</evidence>
<name>A0A0B1R4B2_9GAMM</name>
<proteinExistence type="predicted"/>
<comment type="caution">
    <text evidence="5">The sequence shown here is derived from an EMBL/GenBank/DDBJ whole genome shotgun (WGS) entry which is preliminary data.</text>
</comment>
<dbReference type="AlphaFoldDB" id="A0A0B1R4B2"/>
<dbReference type="InterPro" id="IPR036275">
    <property type="entry name" value="YdgH-like_sf"/>
</dbReference>
<feature type="domain" description="YdgH/BhsA/McbA-like" evidence="3">
    <location>
        <begin position="26"/>
        <end position="71"/>
    </location>
</feature>
<protein>
    <recommendedName>
        <fullName evidence="3">YdgH/BhsA/McbA-like domain-containing protein</fullName>
    </recommendedName>
</protein>
<keyword evidence="1 2" id="KW-0732">Signal</keyword>
<gene>
    <name evidence="4" type="ORF">QU24_19005</name>
    <name evidence="5" type="ORF">QU24_19030</name>
</gene>
<evidence type="ECO:0000313" key="4">
    <source>
        <dbReference type="EMBL" id="KHJ66497.1"/>
    </source>
</evidence>
<dbReference type="InterPro" id="IPR010854">
    <property type="entry name" value="YdgH/BhsA/McbA-like_dom"/>
</dbReference>
<evidence type="ECO:0000313" key="5">
    <source>
        <dbReference type="EMBL" id="KHJ66501.1"/>
    </source>
</evidence>
<feature type="signal peptide" evidence="2">
    <location>
        <begin position="1"/>
        <end position="24"/>
    </location>
</feature>
<feature type="chain" id="PRO_5008204473" description="YdgH/BhsA/McbA-like domain-containing protein" evidence="2">
    <location>
        <begin position="25"/>
        <end position="71"/>
    </location>
</feature>
<evidence type="ECO:0000256" key="2">
    <source>
        <dbReference type="SAM" id="SignalP"/>
    </source>
</evidence>
<accession>A0A0B1R4B2</accession>
<sequence>MKTIKTLTIAAAAALSLMSAASFAQSISVESSTLDGAEAKVAAVAQQQGAQYKITEANTNNRVHMTAELYK</sequence>
<reference evidence="5 6" key="1">
    <citation type="submission" date="2014-11" db="EMBL/GenBank/DDBJ databases">
        <title>Genome sequencing of Pantoea rodasii ND03.</title>
        <authorList>
            <person name="Muhamad Yunos N.Y."/>
            <person name="Chan K.-G."/>
        </authorList>
    </citation>
    <scope>NUCLEOTIDE SEQUENCE [LARGE SCALE GENOMIC DNA]</scope>
    <source>
        <strain evidence="5 6">ND03</strain>
    </source>
</reference>
<dbReference type="Gene3D" id="3.30.1660.10">
    <property type="entry name" value="Flavin-binding protein dodecin"/>
    <property type="match status" value="1"/>
</dbReference>
<evidence type="ECO:0000256" key="1">
    <source>
        <dbReference type="ARBA" id="ARBA00022729"/>
    </source>
</evidence>
<dbReference type="RefSeq" id="WP_034829885.1">
    <property type="nucleotide sequence ID" value="NZ_JTJJ01000079.1"/>
</dbReference>
<dbReference type="EMBL" id="JTJJ01000079">
    <property type="protein sequence ID" value="KHJ66497.1"/>
    <property type="molecule type" value="Genomic_DNA"/>
</dbReference>
<evidence type="ECO:0000259" key="3">
    <source>
        <dbReference type="Pfam" id="PF07338"/>
    </source>
</evidence>